<evidence type="ECO:0000313" key="1">
    <source>
        <dbReference type="EMBL" id="RPA73968.1"/>
    </source>
</evidence>
<reference evidence="1 2" key="1">
    <citation type="journal article" date="2018" name="Nat. Ecol. Evol.">
        <title>Pezizomycetes genomes reveal the molecular basis of ectomycorrhizal truffle lifestyle.</title>
        <authorList>
            <person name="Murat C."/>
            <person name="Payen T."/>
            <person name="Noel B."/>
            <person name="Kuo A."/>
            <person name="Morin E."/>
            <person name="Chen J."/>
            <person name="Kohler A."/>
            <person name="Krizsan K."/>
            <person name="Balestrini R."/>
            <person name="Da Silva C."/>
            <person name="Montanini B."/>
            <person name="Hainaut M."/>
            <person name="Levati E."/>
            <person name="Barry K.W."/>
            <person name="Belfiori B."/>
            <person name="Cichocki N."/>
            <person name="Clum A."/>
            <person name="Dockter R.B."/>
            <person name="Fauchery L."/>
            <person name="Guy J."/>
            <person name="Iotti M."/>
            <person name="Le Tacon F."/>
            <person name="Lindquist E.A."/>
            <person name="Lipzen A."/>
            <person name="Malagnac F."/>
            <person name="Mello A."/>
            <person name="Molinier V."/>
            <person name="Miyauchi S."/>
            <person name="Poulain J."/>
            <person name="Riccioni C."/>
            <person name="Rubini A."/>
            <person name="Sitrit Y."/>
            <person name="Splivallo R."/>
            <person name="Traeger S."/>
            <person name="Wang M."/>
            <person name="Zifcakova L."/>
            <person name="Wipf D."/>
            <person name="Zambonelli A."/>
            <person name="Paolocci F."/>
            <person name="Nowrousian M."/>
            <person name="Ottonello S."/>
            <person name="Baldrian P."/>
            <person name="Spatafora J.W."/>
            <person name="Henrissat B."/>
            <person name="Nagy L.G."/>
            <person name="Aury J.M."/>
            <person name="Wincker P."/>
            <person name="Grigoriev I.V."/>
            <person name="Bonfante P."/>
            <person name="Martin F.M."/>
        </authorList>
    </citation>
    <scope>NUCLEOTIDE SEQUENCE [LARGE SCALE GENOMIC DNA]</scope>
    <source>
        <strain evidence="1 2">RN42</strain>
    </source>
</reference>
<evidence type="ECO:0000313" key="2">
    <source>
        <dbReference type="Proteomes" id="UP000275078"/>
    </source>
</evidence>
<evidence type="ECO:0008006" key="3">
    <source>
        <dbReference type="Google" id="ProtNLM"/>
    </source>
</evidence>
<sequence length="200" mass="23347">MSTRTSLLTLPLEMRLEIYSHASLLSLLILTHTCRTMYTDINCSLLVRRSKGCPRNPVSNNHPILPDNVIPLTIPTMANKDEMQVEECVNDDYTIDDFDLFNRLYQYPSPFRNTIAKENKMVWLCCKRCRLIKRREEYVRRPILQYYRSGRTMIRLTCGACYTGRRQRMGAYQDENADNEGELLNIIVPAAWEETEIDGL</sequence>
<name>A0A3N4HNA0_ASCIM</name>
<proteinExistence type="predicted"/>
<accession>A0A3N4HNA0</accession>
<organism evidence="1 2">
    <name type="scientific">Ascobolus immersus RN42</name>
    <dbReference type="NCBI Taxonomy" id="1160509"/>
    <lineage>
        <taxon>Eukaryota</taxon>
        <taxon>Fungi</taxon>
        <taxon>Dikarya</taxon>
        <taxon>Ascomycota</taxon>
        <taxon>Pezizomycotina</taxon>
        <taxon>Pezizomycetes</taxon>
        <taxon>Pezizales</taxon>
        <taxon>Ascobolaceae</taxon>
        <taxon>Ascobolus</taxon>
    </lineage>
</organism>
<dbReference type="Proteomes" id="UP000275078">
    <property type="component" value="Unassembled WGS sequence"/>
</dbReference>
<dbReference type="OrthoDB" id="435188at2759"/>
<gene>
    <name evidence="1" type="ORF">BJ508DRAFT_333545</name>
</gene>
<protein>
    <recommendedName>
        <fullName evidence="3">F-box domain-containing protein</fullName>
    </recommendedName>
</protein>
<dbReference type="EMBL" id="ML119805">
    <property type="protein sequence ID" value="RPA73968.1"/>
    <property type="molecule type" value="Genomic_DNA"/>
</dbReference>
<keyword evidence="2" id="KW-1185">Reference proteome</keyword>
<dbReference type="AlphaFoldDB" id="A0A3N4HNA0"/>